<reference evidence="1 2" key="1">
    <citation type="submission" date="2014-03" db="EMBL/GenBank/DDBJ databases">
        <title>Draft genome of the hookworm Oesophagostomum dentatum.</title>
        <authorList>
            <person name="Mitreva M."/>
        </authorList>
    </citation>
    <scope>NUCLEOTIDE SEQUENCE [LARGE SCALE GENOMIC DNA]</scope>
    <source>
        <strain evidence="1 2">OD-Hann</strain>
    </source>
</reference>
<gene>
    <name evidence="1" type="ORF">OESDEN_08380</name>
</gene>
<dbReference type="AlphaFoldDB" id="A0A0B1T2I3"/>
<sequence length="68" mass="7644">MVQPQHCVGCDLIPRCYHRNCDTSCRLPCNFTAQMHQYRCLLVEHNDCPMQACGWADGPPVEDPPPGS</sequence>
<keyword evidence="2" id="KW-1185">Reference proteome</keyword>
<organism evidence="1 2">
    <name type="scientific">Oesophagostomum dentatum</name>
    <name type="common">Nodular worm</name>
    <dbReference type="NCBI Taxonomy" id="61180"/>
    <lineage>
        <taxon>Eukaryota</taxon>
        <taxon>Metazoa</taxon>
        <taxon>Ecdysozoa</taxon>
        <taxon>Nematoda</taxon>
        <taxon>Chromadorea</taxon>
        <taxon>Rhabditida</taxon>
        <taxon>Rhabditina</taxon>
        <taxon>Rhabditomorpha</taxon>
        <taxon>Strongyloidea</taxon>
        <taxon>Strongylidae</taxon>
        <taxon>Oesophagostomum</taxon>
    </lineage>
</organism>
<proteinExistence type="predicted"/>
<evidence type="ECO:0000313" key="1">
    <source>
        <dbReference type="EMBL" id="KHJ91748.1"/>
    </source>
</evidence>
<protein>
    <submittedName>
        <fullName evidence="1">Uncharacterized protein</fullName>
    </submittedName>
</protein>
<dbReference type="EMBL" id="KN551841">
    <property type="protein sequence ID" value="KHJ91748.1"/>
    <property type="molecule type" value="Genomic_DNA"/>
</dbReference>
<name>A0A0B1T2I3_OESDE</name>
<evidence type="ECO:0000313" key="2">
    <source>
        <dbReference type="Proteomes" id="UP000053660"/>
    </source>
</evidence>
<dbReference type="Proteomes" id="UP000053660">
    <property type="component" value="Unassembled WGS sequence"/>
</dbReference>
<accession>A0A0B1T2I3</accession>